<dbReference type="RefSeq" id="WP_211428387.1">
    <property type="nucleotide sequence ID" value="NZ_CP072648.1"/>
</dbReference>
<keyword evidence="1" id="KW-0051">Antiviral defense</keyword>
<dbReference type="PANTHER" id="PTHR39965:SF1">
    <property type="entry name" value="CRISPR SYSTEM CMR SUBUNIT CMR6"/>
    <property type="match status" value="1"/>
</dbReference>
<gene>
    <name evidence="4" type="primary">cmr6</name>
    <name evidence="4" type="ORF">J8C06_09090</name>
</gene>
<evidence type="ECO:0000256" key="1">
    <source>
        <dbReference type="ARBA" id="ARBA00023118"/>
    </source>
</evidence>
<feature type="region of interest" description="Disordered" evidence="2">
    <location>
        <begin position="270"/>
        <end position="291"/>
    </location>
</feature>
<feature type="domain" description="CRISPR type III-associated protein" evidence="3">
    <location>
        <begin position="82"/>
        <end position="275"/>
    </location>
</feature>
<reference evidence="4 5" key="1">
    <citation type="submission" date="2021-03" db="EMBL/GenBank/DDBJ databases">
        <title>Genomic and phenotypic characterization of Chloracidobacterium isolates provides evidence for multiple species.</title>
        <authorList>
            <person name="Saini M.K."/>
            <person name="Costas A.M.G."/>
            <person name="Tank M."/>
            <person name="Bryant D.A."/>
        </authorList>
    </citation>
    <scope>NUCLEOTIDE SEQUENCE [LARGE SCALE GENOMIC DNA]</scope>
    <source>
        <strain evidence="4 5">BV2-C</strain>
    </source>
</reference>
<evidence type="ECO:0000256" key="2">
    <source>
        <dbReference type="SAM" id="MobiDB-lite"/>
    </source>
</evidence>
<protein>
    <submittedName>
        <fullName evidence="4">Type III-B CRISPR module RAMP protein Cmr6</fullName>
    </submittedName>
</protein>
<organism evidence="4 5">
    <name type="scientific">Chloracidobacterium validum</name>
    <dbReference type="NCBI Taxonomy" id="2821543"/>
    <lineage>
        <taxon>Bacteria</taxon>
        <taxon>Pseudomonadati</taxon>
        <taxon>Acidobacteriota</taxon>
        <taxon>Terriglobia</taxon>
        <taxon>Terriglobales</taxon>
        <taxon>Acidobacteriaceae</taxon>
        <taxon>Chloracidobacterium</taxon>
    </lineage>
</organism>
<dbReference type="InterPro" id="IPR010172">
    <property type="entry name" value="CRISPR-assoc_prot_TM1791"/>
</dbReference>
<dbReference type="PANTHER" id="PTHR39965">
    <property type="entry name" value="CRISPR SYSTEM CMR SUBUNIT CMR6"/>
    <property type="match status" value="1"/>
</dbReference>
<keyword evidence="5" id="KW-1185">Reference proteome</keyword>
<feature type="region of interest" description="Disordered" evidence="2">
    <location>
        <begin position="305"/>
        <end position="330"/>
    </location>
</feature>
<dbReference type="Proteomes" id="UP000676506">
    <property type="component" value="Chromosome 1"/>
</dbReference>
<accession>A0ABX8B6A2</accession>
<evidence type="ECO:0000259" key="3">
    <source>
        <dbReference type="Pfam" id="PF03787"/>
    </source>
</evidence>
<dbReference type="InterPro" id="IPR005537">
    <property type="entry name" value="RAMP_III_fam"/>
</dbReference>
<evidence type="ECO:0000313" key="4">
    <source>
        <dbReference type="EMBL" id="QUW02497.1"/>
    </source>
</evidence>
<dbReference type="EMBL" id="CP072648">
    <property type="protein sequence ID" value="QUW02497.1"/>
    <property type="molecule type" value="Genomic_DNA"/>
</dbReference>
<name>A0ABX8B6A2_9BACT</name>
<proteinExistence type="predicted"/>
<evidence type="ECO:0000313" key="5">
    <source>
        <dbReference type="Proteomes" id="UP000676506"/>
    </source>
</evidence>
<feature type="compositionally biased region" description="Basic residues" evidence="2">
    <location>
        <begin position="306"/>
        <end position="315"/>
    </location>
</feature>
<dbReference type="NCBIfam" id="TIGR01898">
    <property type="entry name" value="cas_TM1791_cmr6"/>
    <property type="match status" value="1"/>
</dbReference>
<feature type="compositionally biased region" description="Pro residues" evidence="2">
    <location>
        <begin position="277"/>
        <end position="286"/>
    </location>
</feature>
<sequence length="360" mass="39662">MRAPILDLKDIRALRGEHPGLVLHRYLCENATGEGGKPEERQAILRAAIKAAGNQAVRALYTIAYERWRQLLSTTLTVARELQTVGRLIVGLGTENVLETGIRLHHTYGMPLIPGSALKGLTAHYCDQVVGASDPKFKKPTPEQDQAYRKWLDGTGLQPDDNYHRLLFGTTDDGGCIIFHDAWFVPDSDKEPLKLDVMTPHHPKWLDGTVPPTDFDSPTPVPFLSVAGRFLVAVSWRGPASDRGQKWTELAFSLTAAALSDWGIGGKTTSGYGRLDVPPPPPPPKPYKGKPNDVVEAELLEERTKKGGWRARIKGHAQQGPIQNSDQVPADKQPGELVQLVIAYIDDTQVGFRWPTPSKK</sequence>
<dbReference type="Pfam" id="PF03787">
    <property type="entry name" value="RAMPs"/>
    <property type="match status" value="1"/>
</dbReference>